<dbReference type="SUPFAM" id="SSF49299">
    <property type="entry name" value="PKD domain"/>
    <property type="match status" value="1"/>
</dbReference>
<dbReference type="STRING" id="1349421.OI18_21830"/>
<evidence type="ECO:0000259" key="2">
    <source>
        <dbReference type="SMART" id="SM00089"/>
    </source>
</evidence>
<sequence length="262" mass="28573">MCTTAIAGCDKDDDDAANPSNSAPNNPPVAKAGEDKSACETNFTFIELDGTGSTDPDRNITSYRWSFISGPPTYTLTNANVATAKVENLTTGTYVFELVVTDAGGLSSSDRVEVKVNSVNPQEYDLDISFTSLYNYTNDYDDGWGGNWDLTYAVATGSFSLGNYTVSITESANEIDTEYDSFTYIEILFPNGYFRGESTIKFKKMIQENGGPVKGTFNLYQLSCDRIEFIGIPADLPPLKVTGTLNKATKKINLRIVGKAIY</sequence>
<evidence type="ECO:0000256" key="1">
    <source>
        <dbReference type="SAM" id="MobiDB-lite"/>
    </source>
</evidence>
<feature type="region of interest" description="Disordered" evidence="1">
    <location>
        <begin position="1"/>
        <end position="34"/>
    </location>
</feature>
<dbReference type="EMBL" id="JSVC01000034">
    <property type="protein sequence ID" value="KIC92623.1"/>
    <property type="molecule type" value="Genomic_DNA"/>
</dbReference>
<dbReference type="InterPro" id="IPR013783">
    <property type="entry name" value="Ig-like_fold"/>
</dbReference>
<dbReference type="InterPro" id="IPR029865">
    <property type="entry name" value="KIAA0319-like"/>
</dbReference>
<dbReference type="AlphaFoldDB" id="A0A0C1LAS4"/>
<feature type="compositionally biased region" description="Low complexity" evidence="1">
    <location>
        <begin position="17"/>
        <end position="30"/>
    </location>
</feature>
<comment type="caution">
    <text evidence="3">The sequence shown here is derived from an EMBL/GenBank/DDBJ whole genome shotgun (WGS) entry which is preliminary data.</text>
</comment>
<reference evidence="3 4" key="1">
    <citation type="submission" date="2014-11" db="EMBL/GenBank/DDBJ databases">
        <title>Genome sequence of Flavihumibacter solisilvae 3-3.</title>
        <authorList>
            <person name="Zhou G."/>
            <person name="Li M."/>
            <person name="Wang G."/>
        </authorList>
    </citation>
    <scope>NUCLEOTIDE SEQUENCE [LARGE SCALE GENOMIC DNA]</scope>
    <source>
        <strain evidence="3 4">3-3</strain>
    </source>
</reference>
<evidence type="ECO:0000313" key="3">
    <source>
        <dbReference type="EMBL" id="KIC92623.1"/>
    </source>
</evidence>
<gene>
    <name evidence="3" type="ORF">OI18_21830</name>
</gene>
<organism evidence="3 4">
    <name type="scientific">Flavihumibacter solisilvae</name>
    <dbReference type="NCBI Taxonomy" id="1349421"/>
    <lineage>
        <taxon>Bacteria</taxon>
        <taxon>Pseudomonadati</taxon>
        <taxon>Bacteroidota</taxon>
        <taxon>Chitinophagia</taxon>
        <taxon>Chitinophagales</taxon>
        <taxon>Chitinophagaceae</taxon>
        <taxon>Flavihumibacter</taxon>
    </lineage>
</organism>
<dbReference type="PANTHER" id="PTHR46182">
    <property type="entry name" value="FI19480P1"/>
    <property type="match status" value="1"/>
</dbReference>
<protein>
    <recommendedName>
        <fullName evidence="2">PKD/Chitinase domain-containing protein</fullName>
    </recommendedName>
</protein>
<dbReference type="PANTHER" id="PTHR46182:SF2">
    <property type="entry name" value="FI19480P1"/>
    <property type="match status" value="1"/>
</dbReference>
<dbReference type="Proteomes" id="UP000031408">
    <property type="component" value="Unassembled WGS sequence"/>
</dbReference>
<dbReference type="CDD" id="cd00146">
    <property type="entry name" value="PKD"/>
    <property type="match status" value="1"/>
</dbReference>
<evidence type="ECO:0000313" key="4">
    <source>
        <dbReference type="Proteomes" id="UP000031408"/>
    </source>
</evidence>
<name>A0A0C1LAS4_9BACT</name>
<keyword evidence="4" id="KW-1185">Reference proteome</keyword>
<dbReference type="Pfam" id="PF22352">
    <property type="entry name" value="K319L-like_PKD"/>
    <property type="match status" value="1"/>
</dbReference>
<accession>A0A0C1LAS4</accession>
<dbReference type="Gene3D" id="2.60.40.10">
    <property type="entry name" value="Immunoglobulins"/>
    <property type="match status" value="1"/>
</dbReference>
<dbReference type="InterPro" id="IPR022409">
    <property type="entry name" value="PKD/Chitinase_dom"/>
</dbReference>
<feature type="domain" description="PKD/Chitinase" evidence="2">
    <location>
        <begin position="31"/>
        <end position="119"/>
    </location>
</feature>
<dbReference type="GO" id="GO:0031410">
    <property type="term" value="C:cytoplasmic vesicle"/>
    <property type="evidence" value="ECO:0007669"/>
    <property type="project" value="TreeGrafter"/>
</dbReference>
<dbReference type="SMART" id="SM00089">
    <property type="entry name" value="PKD"/>
    <property type="match status" value="1"/>
</dbReference>
<dbReference type="GO" id="GO:0016020">
    <property type="term" value="C:membrane"/>
    <property type="evidence" value="ECO:0007669"/>
    <property type="project" value="TreeGrafter"/>
</dbReference>
<proteinExistence type="predicted"/>
<dbReference type="InterPro" id="IPR035986">
    <property type="entry name" value="PKD_dom_sf"/>
</dbReference>